<feature type="region of interest" description="Disordered" evidence="1">
    <location>
        <begin position="247"/>
        <end position="268"/>
    </location>
</feature>
<dbReference type="RefSeq" id="XP_018985649.1">
    <property type="nucleotide sequence ID" value="XM_019127053.1"/>
</dbReference>
<gene>
    <name evidence="2" type="ORF">BABINDRAFT_13181</name>
</gene>
<organism evidence="2 3">
    <name type="scientific">Babjeviella inositovora NRRL Y-12698</name>
    <dbReference type="NCBI Taxonomy" id="984486"/>
    <lineage>
        <taxon>Eukaryota</taxon>
        <taxon>Fungi</taxon>
        <taxon>Dikarya</taxon>
        <taxon>Ascomycota</taxon>
        <taxon>Saccharomycotina</taxon>
        <taxon>Pichiomycetes</taxon>
        <taxon>Serinales incertae sedis</taxon>
        <taxon>Babjeviella</taxon>
    </lineage>
</organism>
<feature type="compositionally biased region" description="Basic and acidic residues" evidence="1">
    <location>
        <begin position="129"/>
        <end position="138"/>
    </location>
</feature>
<dbReference type="EMBL" id="KV454430">
    <property type="protein sequence ID" value="ODQ80321.1"/>
    <property type="molecule type" value="Genomic_DNA"/>
</dbReference>
<feature type="region of interest" description="Disordered" evidence="1">
    <location>
        <begin position="446"/>
        <end position="474"/>
    </location>
</feature>
<reference evidence="3" key="1">
    <citation type="submission" date="2016-05" db="EMBL/GenBank/DDBJ databases">
        <title>Comparative genomics of biotechnologically important yeasts.</title>
        <authorList>
            <consortium name="DOE Joint Genome Institute"/>
            <person name="Riley R."/>
            <person name="Haridas S."/>
            <person name="Wolfe K.H."/>
            <person name="Lopes M.R."/>
            <person name="Hittinger C.T."/>
            <person name="Goker M."/>
            <person name="Salamov A."/>
            <person name="Wisecaver J."/>
            <person name="Long T.M."/>
            <person name="Aerts A.L."/>
            <person name="Barry K."/>
            <person name="Choi C."/>
            <person name="Clum A."/>
            <person name="Coughlan A.Y."/>
            <person name="Deshpande S."/>
            <person name="Douglass A.P."/>
            <person name="Hanson S.J."/>
            <person name="Klenk H.-P."/>
            <person name="Labutti K."/>
            <person name="Lapidus A."/>
            <person name="Lindquist E."/>
            <person name="Lipzen A."/>
            <person name="Meier-Kolthoff J.P."/>
            <person name="Ohm R.A."/>
            <person name="Otillar R.P."/>
            <person name="Pangilinan J."/>
            <person name="Peng Y."/>
            <person name="Rokas A."/>
            <person name="Rosa C.A."/>
            <person name="Scheuner C."/>
            <person name="Sibirny A.A."/>
            <person name="Slot J.C."/>
            <person name="Stielow J.B."/>
            <person name="Sun H."/>
            <person name="Kurtzman C.P."/>
            <person name="Blackwell M."/>
            <person name="Grigoriev I.V."/>
            <person name="Jeffries T.W."/>
        </authorList>
    </citation>
    <scope>NUCLEOTIDE SEQUENCE [LARGE SCALE GENOMIC DNA]</scope>
    <source>
        <strain evidence="3">NRRL Y-12698</strain>
    </source>
</reference>
<keyword evidence="3" id="KW-1185">Reference proteome</keyword>
<evidence type="ECO:0000313" key="3">
    <source>
        <dbReference type="Proteomes" id="UP000094336"/>
    </source>
</evidence>
<proteinExistence type="predicted"/>
<sequence>MISLDKLCSVLSALEHKTDNLLHNIVDNSELLQSLNEINHDITDSDRALDSITASLQESTRFASGLDSLALRSEYFEAQLNVLEYQHLMGRNRLFGLGQEASGLDWSQTESSLEELFLEFQTLTKSMKAADRPSDAIDKPGTGFTPRSFHTPKRQSDSSKEGHLVADQLSLSEVNSFTYTATPPMLPREETIRLKPITCKSRRITKHKSRFTLKRSFSNLHVASDSQNYPMPRTVFDPSLDLSVSAEKSDLNAPRKLSTDPFRPFDGMERDQLFSKSSRHNSPDPEYAGSDLSSMDKAARNLSILEHKANTPVSDYTESAPTLSALPDSFHSASDKLNLKKHTSLPHFNRISHAKPTSKLHMALVEAGQEPVDDHEALKHYVSHDTLLRKDHGYVLNMKSAATTSTNDDYFTYNPRKSVAADLAPSPISMASRVFEPKNYHRRHSITTSTASHHVSTPATTYSMYEDTPRSRTGKPSLLPLVGYSENEEVFGENVVDSPGYYHYGPYNIDDYDFSASESEFEGSGEDHSNEEVPRPVSRASRTSVLTVDDYQRLQKTMLGAIRLPPQSQKLQMIAKPTKNDIERQTMGWLGRFSQKTGLVQASNLGVSVATSGLHTNVISSNGVVVYLNENRKSPPDNICINTKNITEETELPLLLVEHRLTKYLTKPEQACQKDSQEKLSRIAQKRVLSFWADSGNLLTHYRLPAFSEPSRVLPTTPVRKAALDISQVLVRSESQPRRVSVDANSPPLPLQQSKQWSLLFAKLKAAKHHSYETIQRLGDDLSRPIVETGVPLPQNDPAAPSRLSMIAIKQKKWRAEDDAIKGSYSKVIIGGGKKKFIFNGKAEDIEWCEEDDHPMMSRISQQALDEISQQALDEALASEGFLFQ</sequence>
<accession>A0A1E3QRL4</accession>
<dbReference type="OrthoDB" id="3980557at2759"/>
<dbReference type="GeneID" id="30144906"/>
<feature type="region of interest" description="Disordered" evidence="1">
    <location>
        <begin position="129"/>
        <end position="162"/>
    </location>
</feature>
<protein>
    <submittedName>
        <fullName evidence="2">Uncharacterized protein</fullName>
    </submittedName>
</protein>
<feature type="region of interest" description="Disordered" evidence="1">
    <location>
        <begin position="517"/>
        <end position="542"/>
    </location>
</feature>
<name>A0A1E3QRL4_9ASCO</name>
<feature type="compositionally biased region" description="Basic and acidic residues" evidence="1">
    <location>
        <begin position="525"/>
        <end position="534"/>
    </location>
</feature>
<evidence type="ECO:0000256" key="1">
    <source>
        <dbReference type="SAM" id="MobiDB-lite"/>
    </source>
</evidence>
<dbReference type="AlphaFoldDB" id="A0A1E3QRL4"/>
<dbReference type="Proteomes" id="UP000094336">
    <property type="component" value="Unassembled WGS sequence"/>
</dbReference>
<evidence type="ECO:0000313" key="2">
    <source>
        <dbReference type="EMBL" id="ODQ80321.1"/>
    </source>
</evidence>
<feature type="compositionally biased region" description="Polar residues" evidence="1">
    <location>
        <begin position="446"/>
        <end position="463"/>
    </location>
</feature>
<feature type="region of interest" description="Disordered" evidence="1">
    <location>
        <begin position="274"/>
        <end position="293"/>
    </location>
</feature>